<dbReference type="FunFam" id="2.40.50.140:FF:000213">
    <property type="entry name" value="Ribonuclease R"/>
    <property type="match status" value="1"/>
</dbReference>
<dbReference type="EC" id="3.1.13.1" evidence="8"/>
<comment type="similarity">
    <text evidence="8">Belongs to the RNR ribonuclease family. RNase R subfamily.</text>
</comment>
<dbReference type="InterPro" id="IPR011805">
    <property type="entry name" value="RNase_R"/>
</dbReference>
<organism evidence="11 12">
    <name type="scientific">Marilutibacter alkalisoli</name>
    <dbReference type="NCBI Taxonomy" id="2591633"/>
    <lineage>
        <taxon>Bacteria</taxon>
        <taxon>Pseudomonadati</taxon>
        <taxon>Pseudomonadota</taxon>
        <taxon>Gammaproteobacteria</taxon>
        <taxon>Lysobacterales</taxon>
        <taxon>Lysobacteraceae</taxon>
        <taxon>Marilutibacter</taxon>
    </lineage>
</organism>
<feature type="compositionally biased region" description="Low complexity" evidence="9">
    <location>
        <begin position="87"/>
        <end position="97"/>
    </location>
</feature>
<gene>
    <name evidence="8 11" type="primary">rnr</name>
    <name evidence="11" type="ORF">FKV23_11370</name>
</gene>
<dbReference type="Pfam" id="PF00773">
    <property type="entry name" value="RNB"/>
    <property type="match status" value="1"/>
</dbReference>
<dbReference type="AlphaFoldDB" id="A0A514BTA3"/>
<dbReference type="NCBIfam" id="TIGR02063">
    <property type="entry name" value="RNase_R"/>
    <property type="match status" value="1"/>
</dbReference>
<dbReference type="InterPro" id="IPR003029">
    <property type="entry name" value="S1_domain"/>
</dbReference>
<evidence type="ECO:0000256" key="2">
    <source>
        <dbReference type="ARBA" id="ARBA00004496"/>
    </source>
</evidence>
<accession>A0A514BTA3</accession>
<keyword evidence="4 8" id="KW-0540">Nuclease</keyword>
<proteinExistence type="inferred from homology"/>
<dbReference type="PANTHER" id="PTHR23355">
    <property type="entry name" value="RIBONUCLEASE"/>
    <property type="match status" value="1"/>
</dbReference>
<keyword evidence="5 8" id="KW-0378">Hydrolase</keyword>
<dbReference type="PANTHER" id="PTHR23355:SF9">
    <property type="entry name" value="DIS3-LIKE EXONUCLEASE 2"/>
    <property type="match status" value="1"/>
</dbReference>
<dbReference type="Pfam" id="PF17876">
    <property type="entry name" value="CSD2"/>
    <property type="match status" value="1"/>
</dbReference>
<evidence type="ECO:0000256" key="3">
    <source>
        <dbReference type="ARBA" id="ARBA00022490"/>
    </source>
</evidence>
<dbReference type="InterPro" id="IPR012340">
    <property type="entry name" value="NA-bd_OB-fold"/>
</dbReference>
<dbReference type="CDD" id="cd04471">
    <property type="entry name" value="S1_RNase_R"/>
    <property type="match status" value="1"/>
</dbReference>
<feature type="domain" description="S1 motif" evidence="10">
    <location>
        <begin position="779"/>
        <end position="860"/>
    </location>
</feature>
<dbReference type="InterPro" id="IPR011129">
    <property type="entry name" value="CSD"/>
</dbReference>
<evidence type="ECO:0000256" key="6">
    <source>
        <dbReference type="ARBA" id="ARBA00022839"/>
    </source>
</evidence>
<sequence>MALPAMRQRTPLRRGFFVVLLQIEGKAPGLLDDRGAGGRVRVRFPANRSGAQAAAPDLHAGIAPVCDHSHMTKKTPTRGTSGKRNAGKTGTSKTGAGRKTGKKLPGWMPEPPPKGFKPQGSAKPAVPGHDPHAQREAARYDNPIASREMILQVLTAADGPMSADALAERLSLVEPERFDALNARLRAMVRDGQLLRNRKGAFAPAEQMDLVPGVVIANPDGFGFLRPDAGGDDLFLPPFEMRKAMHGDRVMACVTGMDRRGRLEGAIVEVLERRLNRLLGRFTEEVGITYVIPDDPRIQRNVMIPAEARGEARPGQLVVAEITQPPDARRPPIGRILTVLGERLTASLAVQAALHGHDIPHEFPQEVIDQATAVPLEVDAQATLTPAPLPRTGKGLGRVDIRDLPLVTIDGEDAKDFDDAVWCEPNRDGFRLVVAIADVSHYVRPGTPLDDEAQLRATSVYFPGFVVPMLPETLSNGICSLKPKVDRLCFVCDMQVDREGAVADSRFYEAVMHSHARLTYTQVWNAVGDGIPEEDRSAALAVVGDRLPQIQQLHQLYRVLAKARERRGAIEFESGEVRFVLDNTGEVVQAGMLQRNDAHKLIEECMIAANVEAARFLLAQDVPAPYRIHERPPEQKYADLQEFLKEFKLRMPPWPKVQPRDFTNLLKKIRERPDATLLESVLLRSQSLAVYSPDNHGHFGLALEAYAHFTSPIRRYPDLMVHRAIKHALSGASAEKFIYTPAQMAALSLQCSERSRRADEAQREVDERYRAAWMEQHVGGEFSGVISGVTSFGLFIELDDSKVNGLVHVTQLPNDYYHFDPIRKTLTGQRGGREFRLGDRVDIIVMKASVEDRKIDFKLVEERGVKSLPPRGQPAKRNKQKY</sequence>
<evidence type="ECO:0000256" key="8">
    <source>
        <dbReference type="HAMAP-Rule" id="MF_01895"/>
    </source>
</evidence>
<dbReference type="InterPro" id="IPR040476">
    <property type="entry name" value="CSD2"/>
</dbReference>
<dbReference type="InterPro" id="IPR001900">
    <property type="entry name" value="RNase_II/R"/>
</dbReference>
<dbReference type="Proteomes" id="UP000317199">
    <property type="component" value="Chromosome"/>
</dbReference>
<dbReference type="SMART" id="SM00316">
    <property type="entry name" value="S1"/>
    <property type="match status" value="1"/>
</dbReference>
<keyword evidence="6 8" id="KW-0269">Exonuclease</keyword>
<comment type="catalytic activity">
    <reaction evidence="1 8">
        <text>Exonucleolytic cleavage in the 3'- to 5'-direction to yield nucleoside 5'-phosphates.</text>
        <dbReference type="EC" id="3.1.13.1"/>
    </reaction>
</comment>
<keyword evidence="12" id="KW-1185">Reference proteome</keyword>
<evidence type="ECO:0000259" key="10">
    <source>
        <dbReference type="PROSITE" id="PS50126"/>
    </source>
</evidence>
<evidence type="ECO:0000256" key="7">
    <source>
        <dbReference type="ARBA" id="ARBA00022884"/>
    </source>
</evidence>
<dbReference type="PROSITE" id="PS50126">
    <property type="entry name" value="S1"/>
    <property type="match status" value="1"/>
</dbReference>
<dbReference type="InterPro" id="IPR022966">
    <property type="entry name" value="RNase_II/R_CS"/>
</dbReference>
<dbReference type="Pfam" id="PF08206">
    <property type="entry name" value="OB_RNB"/>
    <property type="match status" value="1"/>
</dbReference>
<dbReference type="GO" id="GO:0005829">
    <property type="term" value="C:cytosol"/>
    <property type="evidence" value="ECO:0007669"/>
    <property type="project" value="TreeGrafter"/>
</dbReference>
<evidence type="ECO:0000256" key="1">
    <source>
        <dbReference type="ARBA" id="ARBA00001849"/>
    </source>
</evidence>
<dbReference type="PROSITE" id="PS01175">
    <property type="entry name" value="RIBONUCLEASE_II"/>
    <property type="match status" value="1"/>
</dbReference>
<dbReference type="OrthoDB" id="9764149at2"/>
<dbReference type="Pfam" id="PF00575">
    <property type="entry name" value="S1"/>
    <property type="match status" value="1"/>
</dbReference>
<dbReference type="SMART" id="SM00357">
    <property type="entry name" value="CSP"/>
    <property type="match status" value="1"/>
</dbReference>
<dbReference type="GO" id="GO:0006402">
    <property type="term" value="P:mRNA catabolic process"/>
    <property type="evidence" value="ECO:0007669"/>
    <property type="project" value="TreeGrafter"/>
</dbReference>
<comment type="function">
    <text evidence="8">3'-5' exoribonuclease that releases 5'-nucleoside monophosphates and is involved in maturation of structured RNAs.</text>
</comment>
<dbReference type="InterPro" id="IPR050180">
    <property type="entry name" value="RNR_Ribonuclease"/>
</dbReference>
<keyword evidence="7 8" id="KW-0694">RNA-binding</keyword>
<dbReference type="InterPro" id="IPR013223">
    <property type="entry name" value="RNase_B_OB_dom"/>
</dbReference>
<dbReference type="SUPFAM" id="SSF50249">
    <property type="entry name" value="Nucleic acid-binding proteins"/>
    <property type="match status" value="4"/>
</dbReference>
<dbReference type="HAMAP" id="MF_01895">
    <property type="entry name" value="RNase_R"/>
    <property type="match status" value="1"/>
</dbReference>
<name>A0A514BTA3_9GAMM</name>
<dbReference type="GO" id="GO:0003723">
    <property type="term" value="F:RNA binding"/>
    <property type="evidence" value="ECO:0007669"/>
    <property type="project" value="UniProtKB-UniRule"/>
</dbReference>
<comment type="subcellular location">
    <subcellularLocation>
        <location evidence="2 8">Cytoplasm</location>
    </subcellularLocation>
</comment>
<evidence type="ECO:0000256" key="9">
    <source>
        <dbReference type="SAM" id="MobiDB-lite"/>
    </source>
</evidence>
<dbReference type="Gene3D" id="2.40.50.140">
    <property type="entry name" value="Nucleic acid-binding proteins"/>
    <property type="match status" value="2"/>
</dbReference>
<keyword evidence="3 8" id="KW-0963">Cytoplasm</keyword>
<evidence type="ECO:0000256" key="5">
    <source>
        <dbReference type="ARBA" id="ARBA00022801"/>
    </source>
</evidence>
<evidence type="ECO:0000313" key="11">
    <source>
        <dbReference type="EMBL" id="QDH70610.1"/>
    </source>
</evidence>
<dbReference type="KEGG" id="lyj:FKV23_11370"/>
<evidence type="ECO:0000256" key="4">
    <source>
        <dbReference type="ARBA" id="ARBA00022722"/>
    </source>
</evidence>
<reference evidence="11 12" key="1">
    <citation type="submission" date="2019-06" db="EMBL/GenBank/DDBJ databases">
        <title>Lysobacter alkalisoli sp. nov. isolated from saline-alkali soil.</title>
        <authorList>
            <person name="Sun J.-Q."/>
            <person name="Xu L."/>
        </authorList>
    </citation>
    <scope>NUCLEOTIDE SEQUENCE [LARGE SCALE GENOMIC DNA]</scope>
    <source>
        <strain evidence="11 12">SJ-36</strain>
    </source>
</reference>
<dbReference type="NCBIfam" id="TIGR00358">
    <property type="entry name" value="3_prime_RNase"/>
    <property type="match status" value="1"/>
</dbReference>
<feature type="compositionally biased region" description="Basic and acidic residues" evidence="9">
    <location>
        <begin position="129"/>
        <end position="139"/>
    </location>
</feature>
<dbReference type="SMART" id="SM00955">
    <property type="entry name" value="RNB"/>
    <property type="match status" value="1"/>
</dbReference>
<dbReference type="InterPro" id="IPR004476">
    <property type="entry name" value="RNase_II/RNase_R"/>
</dbReference>
<dbReference type="GO" id="GO:0008859">
    <property type="term" value="F:exoribonuclease II activity"/>
    <property type="evidence" value="ECO:0007669"/>
    <property type="project" value="UniProtKB-UniRule"/>
</dbReference>
<dbReference type="EMBL" id="CP041242">
    <property type="protein sequence ID" value="QDH70610.1"/>
    <property type="molecule type" value="Genomic_DNA"/>
</dbReference>
<evidence type="ECO:0000313" key="12">
    <source>
        <dbReference type="Proteomes" id="UP000317199"/>
    </source>
</evidence>
<feature type="region of interest" description="Disordered" evidence="9">
    <location>
        <begin position="68"/>
        <end position="141"/>
    </location>
</feature>
<protein>
    <recommendedName>
        <fullName evidence="8">Ribonuclease R</fullName>
        <shortName evidence="8">RNase R</shortName>
        <ecNumber evidence="8">3.1.13.1</ecNumber>
    </recommendedName>
</protein>